<dbReference type="AlphaFoldDB" id="A0AAV7R0F1"/>
<evidence type="ECO:0000313" key="1">
    <source>
        <dbReference type="EMBL" id="KAJ1146279.1"/>
    </source>
</evidence>
<gene>
    <name evidence="1" type="ORF">NDU88_012557</name>
</gene>
<comment type="caution">
    <text evidence="1">The sequence shown here is derived from an EMBL/GenBank/DDBJ whole genome shotgun (WGS) entry which is preliminary data.</text>
</comment>
<accession>A0AAV7R0F1</accession>
<reference evidence="1" key="1">
    <citation type="journal article" date="2022" name="bioRxiv">
        <title>Sequencing and chromosome-scale assembly of the giantPleurodeles waltlgenome.</title>
        <authorList>
            <person name="Brown T."/>
            <person name="Elewa A."/>
            <person name="Iarovenko S."/>
            <person name="Subramanian E."/>
            <person name="Araus A.J."/>
            <person name="Petzold A."/>
            <person name="Susuki M."/>
            <person name="Suzuki K.-i.T."/>
            <person name="Hayashi T."/>
            <person name="Toyoda A."/>
            <person name="Oliveira C."/>
            <person name="Osipova E."/>
            <person name="Leigh N.D."/>
            <person name="Simon A."/>
            <person name="Yun M.H."/>
        </authorList>
    </citation>
    <scope>NUCLEOTIDE SEQUENCE</scope>
    <source>
        <strain evidence="1">20211129_DDA</strain>
        <tissue evidence="1">Liver</tissue>
    </source>
</reference>
<evidence type="ECO:0000313" key="2">
    <source>
        <dbReference type="Proteomes" id="UP001066276"/>
    </source>
</evidence>
<name>A0AAV7R0F1_PLEWA</name>
<dbReference type="EMBL" id="JANPWB010000010">
    <property type="protein sequence ID" value="KAJ1146279.1"/>
    <property type="molecule type" value="Genomic_DNA"/>
</dbReference>
<sequence length="109" mass="11206">MATRGCQSATNGLKNGAYTAFGTHAEAAWHMRGGSTALANAGILGPETLSRAVVLSIKSLSTVEGFGVEALVSAVVLDAETMFQPVLLGAKVLSYEALFSGPQFAFIGQ</sequence>
<keyword evidence="2" id="KW-1185">Reference proteome</keyword>
<proteinExistence type="predicted"/>
<protein>
    <submittedName>
        <fullName evidence="1">Uncharacterized protein</fullName>
    </submittedName>
</protein>
<organism evidence="1 2">
    <name type="scientific">Pleurodeles waltl</name>
    <name type="common">Iberian ribbed newt</name>
    <dbReference type="NCBI Taxonomy" id="8319"/>
    <lineage>
        <taxon>Eukaryota</taxon>
        <taxon>Metazoa</taxon>
        <taxon>Chordata</taxon>
        <taxon>Craniata</taxon>
        <taxon>Vertebrata</taxon>
        <taxon>Euteleostomi</taxon>
        <taxon>Amphibia</taxon>
        <taxon>Batrachia</taxon>
        <taxon>Caudata</taxon>
        <taxon>Salamandroidea</taxon>
        <taxon>Salamandridae</taxon>
        <taxon>Pleurodelinae</taxon>
        <taxon>Pleurodeles</taxon>
    </lineage>
</organism>
<dbReference type="Proteomes" id="UP001066276">
    <property type="component" value="Chromosome 6"/>
</dbReference>